<feature type="compositionally biased region" description="Polar residues" evidence="1">
    <location>
        <begin position="1"/>
        <end position="10"/>
    </location>
</feature>
<sequence>MQTSTSNVATSPLLPSVRRSQYQAETEHTGPNVVHMQPLPCNMRRGKLRIAKSQTQSRRIRCSAALNASCASGQTQTITRESRTATLTPGKAKTPQLDDNGPGLPPRMDDGNGGNGGGGNNFSGGSILLGILGILDVLKEIENQWRHKDDDRRRRG</sequence>
<dbReference type="GO" id="GO:0009507">
    <property type="term" value="C:chloroplast"/>
    <property type="evidence" value="ECO:0007669"/>
    <property type="project" value="TreeGrafter"/>
</dbReference>
<dbReference type="GO" id="GO:0010027">
    <property type="term" value="P:thylakoid membrane organization"/>
    <property type="evidence" value="ECO:0007669"/>
    <property type="project" value="TreeGrafter"/>
</dbReference>
<dbReference type="Proteomes" id="UP000634136">
    <property type="component" value="Unassembled WGS sequence"/>
</dbReference>
<name>A0A834TG30_9FABA</name>
<proteinExistence type="predicted"/>
<reference evidence="2" key="1">
    <citation type="submission" date="2020-09" db="EMBL/GenBank/DDBJ databases">
        <title>Genome-Enabled Discovery of Anthraquinone Biosynthesis in Senna tora.</title>
        <authorList>
            <person name="Kang S.-H."/>
            <person name="Pandey R.P."/>
            <person name="Lee C.-M."/>
            <person name="Sim J.-S."/>
            <person name="Jeong J.-T."/>
            <person name="Choi B.-S."/>
            <person name="Jung M."/>
            <person name="Ginzburg D."/>
            <person name="Zhao K."/>
            <person name="Won S.Y."/>
            <person name="Oh T.-J."/>
            <person name="Yu Y."/>
            <person name="Kim N.-H."/>
            <person name="Lee O.R."/>
            <person name="Lee T.-H."/>
            <person name="Bashyal P."/>
            <person name="Kim T.-S."/>
            <person name="Lee W.-H."/>
            <person name="Kawkins C."/>
            <person name="Kim C.-K."/>
            <person name="Kim J.S."/>
            <person name="Ahn B.O."/>
            <person name="Rhee S.Y."/>
            <person name="Sohng J.K."/>
        </authorList>
    </citation>
    <scope>NUCLEOTIDE SEQUENCE</scope>
    <source>
        <tissue evidence="2">Leaf</tissue>
    </source>
</reference>
<evidence type="ECO:0000256" key="1">
    <source>
        <dbReference type="SAM" id="MobiDB-lite"/>
    </source>
</evidence>
<organism evidence="2 3">
    <name type="scientific">Senna tora</name>
    <dbReference type="NCBI Taxonomy" id="362788"/>
    <lineage>
        <taxon>Eukaryota</taxon>
        <taxon>Viridiplantae</taxon>
        <taxon>Streptophyta</taxon>
        <taxon>Embryophyta</taxon>
        <taxon>Tracheophyta</taxon>
        <taxon>Spermatophyta</taxon>
        <taxon>Magnoliopsida</taxon>
        <taxon>eudicotyledons</taxon>
        <taxon>Gunneridae</taxon>
        <taxon>Pentapetalae</taxon>
        <taxon>rosids</taxon>
        <taxon>fabids</taxon>
        <taxon>Fabales</taxon>
        <taxon>Fabaceae</taxon>
        <taxon>Caesalpinioideae</taxon>
        <taxon>Cassia clade</taxon>
        <taxon>Senna</taxon>
    </lineage>
</organism>
<keyword evidence="3" id="KW-1185">Reference proteome</keyword>
<dbReference type="InterPro" id="IPR040299">
    <property type="entry name" value="RF2K-like"/>
</dbReference>
<dbReference type="EMBL" id="JAAIUW010000008">
    <property type="protein sequence ID" value="KAF7820150.1"/>
    <property type="molecule type" value="Genomic_DNA"/>
</dbReference>
<evidence type="ECO:0000313" key="2">
    <source>
        <dbReference type="EMBL" id="KAF7820150.1"/>
    </source>
</evidence>
<protein>
    <submittedName>
        <fullName evidence="2">Protein YELLOW LEAF 1, choloroplastic-like</fullName>
    </submittedName>
</protein>
<dbReference type="AlphaFoldDB" id="A0A834TG30"/>
<feature type="compositionally biased region" description="Polar residues" evidence="1">
    <location>
        <begin position="71"/>
        <end position="87"/>
    </location>
</feature>
<comment type="caution">
    <text evidence="2">The sequence shown here is derived from an EMBL/GenBank/DDBJ whole genome shotgun (WGS) entry which is preliminary data.</text>
</comment>
<dbReference type="GO" id="GO:0009658">
    <property type="term" value="P:chloroplast organization"/>
    <property type="evidence" value="ECO:0007669"/>
    <property type="project" value="TreeGrafter"/>
</dbReference>
<gene>
    <name evidence="2" type="ORF">G2W53_025605</name>
</gene>
<dbReference type="PANTHER" id="PTHR34938">
    <property type="entry name" value="PROTEIN FERTILITY RESTORER RF2, MITOCHONDRIAL"/>
    <property type="match status" value="1"/>
</dbReference>
<evidence type="ECO:0000313" key="3">
    <source>
        <dbReference type="Proteomes" id="UP000634136"/>
    </source>
</evidence>
<feature type="region of interest" description="Disordered" evidence="1">
    <location>
        <begin position="71"/>
        <end position="119"/>
    </location>
</feature>
<dbReference type="PANTHER" id="PTHR34938:SF4">
    <property type="entry name" value="TRANSMEMBRANE PROTEIN"/>
    <property type="match status" value="1"/>
</dbReference>
<dbReference type="OrthoDB" id="759910at2759"/>
<feature type="region of interest" description="Disordered" evidence="1">
    <location>
        <begin position="1"/>
        <end position="39"/>
    </location>
</feature>
<accession>A0A834TG30</accession>